<protein>
    <submittedName>
        <fullName evidence="2">DUF5058 family protein</fullName>
    </submittedName>
</protein>
<accession>A0A6L5YDP1</accession>
<name>A0A6L5YDP1_9BACT</name>
<feature type="transmembrane region" description="Helical" evidence="1">
    <location>
        <begin position="64"/>
        <end position="85"/>
    </location>
</feature>
<keyword evidence="1" id="KW-0812">Transmembrane</keyword>
<dbReference type="AlphaFoldDB" id="A0A6L5YDP1"/>
<gene>
    <name evidence="2" type="ORF">FYJ74_10395</name>
</gene>
<dbReference type="Proteomes" id="UP000473699">
    <property type="component" value="Unassembled WGS sequence"/>
</dbReference>
<keyword evidence="1" id="KW-0472">Membrane</keyword>
<evidence type="ECO:0000256" key="1">
    <source>
        <dbReference type="SAM" id="Phobius"/>
    </source>
</evidence>
<dbReference type="InterPro" id="IPR032479">
    <property type="entry name" value="DUF5058"/>
</dbReference>
<feature type="transmembrane region" description="Helical" evidence="1">
    <location>
        <begin position="122"/>
        <end position="143"/>
    </location>
</feature>
<dbReference type="Pfam" id="PF16481">
    <property type="entry name" value="DUF5058"/>
    <property type="match status" value="1"/>
</dbReference>
<keyword evidence="1" id="KW-1133">Transmembrane helix</keyword>
<organism evidence="2 3">
    <name type="scientific">Pyramidobacter porci</name>
    <dbReference type="NCBI Taxonomy" id="2605789"/>
    <lineage>
        <taxon>Bacteria</taxon>
        <taxon>Thermotogati</taxon>
        <taxon>Synergistota</taxon>
        <taxon>Synergistia</taxon>
        <taxon>Synergistales</taxon>
        <taxon>Dethiosulfovibrionaceae</taxon>
        <taxon>Pyramidobacter</taxon>
    </lineage>
</organism>
<evidence type="ECO:0000313" key="2">
    <source>
        <dbReference type="EMBL" id="MST56436.1"/>
    </source>
</evidence>
<feature type="transmembrane region" description="Helical" evidence="1">
    <location>
        <begin position="214"/>
        <end position="230"/>
    </location>
</feature>
<feature type="transmembrane region" description="Helical" evidence="1">
    <location>
        <begin position="182"/>
        <end position="202"/>
    </location>
</feature>
<reference evidence="2 3" key="1">
    <citation type="submission" date="2019-08" db="EMBL/GenBank/DDBJ databases">
        <title>In-depth cultivation of the pig gut microbiome towards novel bacterial diversity and tailored functional studies.</title>
        <authorList>
            <person name="Wylensek D."/>
            <person name="Hitch T.C.A."/>
            <person name="Clavel T."/>
        </authorList>
    </citation>
    <scope>NUCLEOTIDE SEQUENCE [LARGE SCALE GENOMIC DNA]</scope>
    <source>
        <strain evidence="2 3">SM-530-WT-4B</strain>
    </source>
</reference>
<keyword evidence="3" id="KW-1185">Reference proteome</keyword>
<dbReference type="RefSeq" id="WP_154529516.1">
    <property type="nucleotide sequence ID" value="NZ_VUNH01000012.1"/>
</dbReference>
<feature type="transmembrane region" description="Helical" evidence="1">
    <location>
        <begin position="12"/>
        <end position="32"/>
    </location>
</feature>
<dbReference type="EMBL" id="VUNH01000012">
    <property type="protein sequence ID" value="MST56436.1"/>
    <property type="molecule type" value="Genomic_DNA"/>
</dbReference>
<evidence type="ECO:0000313" key="3">
    <source>
        <dbReference type="Proteomes" id="UP000473699"/>
    </source>
</evidence>
<sequence>MEELLKIGNAAPFWGCAAISVGIVVSLALRYVKLGYKFAGSVGLDRGACNRAFKSGMISATGPAIAQVIVILAMISVVGGPISWIRLSMIGSAATELTAARTGAAACGVELGGAGYGLNQMAVSWFTMSVNGCGWLLMVWLFTHRMDKVSDKTGGADKAWRAILTATASIGLYSHMTSPYLVTFSARTVAAIVGAVSMFVLIQLGKTYPWIKDYSLGFAIIAGLIGGYFFM</sequence>
<comment type="caution">
    <text evidence="2">The sequence shown here is derived from an EMBL/GenBank/DDBJ whole genome shotgun (WGS) entry which is preliminary data.</text>
</comment>
<proteinExistence type="predicted"/>